<dbReference type="EMBL" id="CH473983">
    <property type="protein sequence ID" value="EDM00505.1"/>
    <property type="molecule type" value="Genomic_DNA"/>
</dbReference>
<sequence length="34" mass="3780">MSELLLQQVVILAHTLVGSTAAEQHRLPDPGLWR</sequence>
<evidence type="ECO:0000313" key="1">
    <source>
        <dbReference type="EMBL" id="EDM00505.1"/>
    </source>
</evidence>
<accession>A6JEV5</accession>
<evidence type="ECO:0000313" key="2">
    <source>
        <dbReference type="Proteomes" id="UP000234681"/>
    </source>
</evidence>
<dbReference type="AlphaFoldDB" id="A6JEV5"/>
<proteinExistence type="predicted"/>
<gene>
    <name evidence="1" type="ORF">rCG_37686</name>
</gene>
<dbReference type="Proteomes" id="UP000234681">
    <property type="component" value="Chromosome 3"/>
</dbReference>
<protein>
    <submittedName>
        <fullName evidence="1">RCG37686</fullName>
    </submittedName>
</protein>
<reference evidence="1 2" key="1">
    <citation type="submission" date="2005-09" db="EMBL/GenBank/DDBJ databases">
        <authorList>
            <person name="Mural R.J."/>
            <person name="Li P.W."/>
            <person name="Adams M.D."/>
            <person name="Amanatides P.G."/>
            <person name="Baden-Tillson H."/>
            <person name="Barnstead M."/>
            <person name="Chin S.H."/>
            <person name="Dew I."/>
            <person name="Evans C.A."/>
            <person name="Ferriera S."/>
            <person name="Flanigan M."/>
            <person name="Fosler C."/>
            <person name="Glodek A."/>
            <person name="Gu Z."/>
            <person name="Holt R.A."/>
            <person name="Jennings D."/>
            <person name="Kraft C.L."/>
            <person name="Lu F."/>
            <person name="Nguyen T."/>
            <person name="Nusskern D.R."/>
            <person name="Pfannkoch C.M."/>
            <person name="Sitter C."/>
            <person name="Sutton G.G."/>
            <person name="Venter J.C."/>
            <person name="Wang Z."/>
            <person name="Woodage T."/>
            <person name="Zheng X.H."/>
            <person name="Zhong F."/>
        </authorList>
    </citation>
    <scope>NUCLEOTIDE SEQUENCE [LARGE SCALE GENOMIC DNA]</scope>
    <source>
        <strain>BN</strain>
        <strain evidence="2">Sprague-Dawley</strain>
    </source>
</reference>
<name>A6JEV5_RAT</name>
<organism evidence="1 2">
    <name type="scientific">Rattus norvegicus</name>
    <name type="common">Rat</name>
    <dbReference type="NCBI Taxonomy" id="10116"/>
    <lineage>
        <taxon>Eukaryota</taxon>
        <taxon>Metazoa</taxon>
        <taxon>Chordata</taxon>
        <taxon>Craniata</taxon>
        <taxon>Vertebrata</taxon>
        <taxon>Euteleostomi</taxon>
        <taxon>Mammalia</taxon>
        <taxon>Eutheria</taxon>
        <taxon>Euarchontoglires</taxon>
        <taxon>Glires</taxon>
        <taxon>Rodentia</taxon>
        <taxon>Myomorpha</taxon>
        <taxon>Muroidea</taxon>
        <taxon>Muridae</taxon>
        <taxon>Murinae</taxon>
        <taxon>Rattus</taxon>
    </lineage>
</organism>